<evidence type="ECO:0000313" key="2">
    <source>
        <dbReference type="Proteomes" id="UP000258927"/>
    </source>
</evidence>
<dbReference type="KEGG" id="mmyr:MXMO3_02762"/>
<dbReference type="STRING" id="1122213.GCA_000423365_00397"/>
<accession>A0A2R4MH56</accession>
<reference evidence="1 2" key="1">
    <citation type="submission" date="2017-05" db="EMBL/GenBank/DDBJ databases">
        <title>Genome Analysis of Maritalea myrionectae HL2708#5.</title>
        <authorList>
            <consortium name="Cotde Inc.-PKNU"/>
            <person name="Jang D."/>
            <person name="Oh H.-M."/>
        </authorList>
    </citation>
    <scope>NUCLEOTIDE SEQUENCE [LARGE SCALE GENOMIC DNA]</scope>
    <source>
        <strain evidence="1 2">HL2708#5</strain>
    </source>
</reference>
<sequence>MSVRVFTKRFLSRSRLAGASAIAGALLLSGCVGSFTGGGSESKYINKSASETEIASSAPSALPIIASECPEIKIRPGGESFALYSSGRSGDPKGLRYQAVIDKQSRNCIVSNGLITVKMGVVGRLLAGPQAGSGAVNVPLRFAVERDEMAVFSEKYDIPITITPPNQGEEFVKVVENVAIPYVGGEQITIWVGFDPKG</sequence>
<gene>
    <name evidence="1" type="ORF">MXMO3_02762</name>
</gene>
<dbReference type="RefSeq" id="WP_156905450.1">
    <property type="nucleotide sequence ID" value="NZ_CP021330.1"/>
</dbReference>
<organism evidence="1 2">
    <name type="scientific">Maritalea myrionectae</name>
    <dbReference type="NCBI Taxonomy" id="454601"/>
    <lineage>
        <taxon>Bacteria</taxon>
        <taxon>Pseudomonadati</taxon>
        <taxon>Pseudomonadota</taxon>
        <taxon>Alphaproteobacteria</taxon>
        <taxon>Hyphomicrobiales</taxon>
        <taxon>Devosiaceae</taxon>
        <taxon>Maritalea</taxon>
    </lineage>
</organism>
<keyword evidence="2" id="KW-1185">Reference proteome</keyword>
<dbReference type="EMBL" id="CP021330">
    <property type="protein sequence ID" value="AVX05273.1"/>
    <property type="molecule type" value="Genomic_DNA"/>
</dbReference>
<protein>
    <recommendedName>
        <fullName evidence="3">Lipoprotein</fullName>
    </recommendedName>
</protein>
<name>A0A2R4MH56_9HYPH</name>
<evidence type="ECO:0000313" key="1">
    <source>
        <dbReference type="EMBL" id="AVX05273.1"/>
    </source>
</evidence>
<dbReference type="Proteomes" id="UP000258927">
    <property type="component" value="Chromosome"/>
</dbReference>
<dbReference type="AlphaFoldDB" id="A0A2R4MH56"/>
<dbReference type="PROSITE" id="PS51257">
    <property type="entry name" value="PROKAR_LIPOPROTEIN"/>
    <property type="match status" value="1"/>
</dbReference>
<evidence type="ECO:0008006" key="3">
    <source>
        <dbReference type="Google" id="ProtNLM"/>
    </source>
</evidence>
<proteinExistence type="predicted"/>